<dbReference type="PANTHER" id="PTHR36506">
    <property type="entry name" value="PREFLAGELLIN PEPTIDASE"/>
    <property type="match status" value="1"/>
</dbReference>
<dbReference type="InterPro" id="IPR052218">
    <property type="entry name" value="Preflagellin_Peptidase"/>
</dbReference>
<feature type="domain" description="Prepilin type IV endopeptidase peptidase" evidence="7">
    <location>
        <begin position="9"/>
        <end position="112"/>
    </location>
</feature>
<evidence type="ECO:0000256" key="2">
    <source>
        <dbReference type="ARBA" id="ARBA00022475"/>
    </source>
</evidence>
<dbReference type="Proteomes" id="UP000559404">
    <property type="component" value="Unassembled WGS sequence"/>
</dbReference>
<evidence type="ECO:0000313" key="8">
    <source>
        <dbReference type="EMBL" id="MBA4612772.1"/>
    </source>
</evidence>
<organism evidence="8 9">
    <name type="scientific">Stappia taiwanensis</name>
    <dbReference type="NCBI Taxonomy" id="992267"/>
    <lineage>
        <taxon>Bacteria</taxon>
        <taxon>Pseudomonadati</taxon>
        <taxon>Pseudomonadota</taxon>
        <taxon>Alphaproteobacteria</taxon>
        <taxon>Hyphomicrobiales</taxon>
        <taxon>Stappiaceae</taxon>
        <taxon>Stappia</taxon>
    </lineage>
</organism>
<evidence type="ECO:0000256" key="4">
    <source>
        <dbReference type="ARBA" id="ARBA00022989"/>
    </source>
</evidence>
<accession>A0A838XR57</accession>
<dbReference type="Pfam" id="PF01478">
    <property type="entry name" value="Peptidase_A24"/>
    <property type="match status" value="1"/>
</dbReference>
<evidence type="ECO:0000313" key="9">
    <source>
        <dbReference type="Proteomes" id="UP000559404"/>
    </source>
</evidence>
<dbReference type="GO" id="GO:0005886">
    <property type="term" value="C:plasma membrane"/>
    <property type="evidence" value="ECO:0007669"/>
    <property type="project" value="UniProtKB-SubCell"/>
</dbReference>
<dbReference type="AlphaFoldDB" id="A0A838XR57"/>
<feature type="transmembrane region" description="Helical" evidence="6">
    <location>
        <begin position="96"/>
        <end position="118"/>
    </location>
</feature>
<feature type="transmembrane region" description="Helical" evidence="6">
    <location>
        <begin position="29"/>
        <end position="50"/>
    </location>
</feature>
<evidence type="ECO:0000259" key="7">
    <source>
        <dbReference type="Pfam" id="PF01478"/>
    </source>
</evidence>
<dbReference type="InterPro" id="IPR000045">
    <property type="entry name" value="Prepilin_IV_endopep_pep"/>
</dbReference>
<keyword evidence="2" id="KW-1003">Cell membrane</keyword>
<sequence>MLEAALLVVFPCLVAYAGASDLFTMTIPNRVSLLLIAGFAILSPFIGLTLTDIGLHLLMGAMVLVLCFGCFAMGWMGGGDAKLATAVGLWFGLSPAMLEFAVFAAVYGAVLTLAIVYFRGVDYLPSILHNQRWVLRLHDSSRGIPYGVTLALAALQAYPQSVWFAAL</sequence>
<dbReference type="RefSeq" id="WP_181760965.1">
    <property type="nucleotide sequence ID" value="NZ_BMCR01000003.1"/>
</dbReference>
<evidence type="ECO:0000256" key="5">
    <source>
        <dbReference type="ARBA" id="ARBA00023136"/>
    </source>
</evidence>
<name>A0A838XR57_9HYPH</name>
<feature type="transmembrane region" description="Helical" evidence="6">
    <location>
        <begin position="57"/>
        <end position="76"/>
    </location>
</feature>
<keyword evidence="4 6" id="KW-1133">Transmembrane helix</keyword>
<reference evidence="8 9" key="2">
    <citation type="submission" date="2020-08" db="EMBL/GenBank/DDBJ databases">
        <title>Stappia taiwanensis sp. nov., isolated from a coastal thermal spring.</title>
        <authorList>
            <person name="Kampfer P."/>
        </authorList>
    </citation>
    <scope>NUCLEOTIDE SEQUENCE [LARGE SCALE GENOMIC DNA]</scope>
    <source>
        <strain evidence="8 9">DSM 23284</strain>
    </source>
</reference>
<proteinExistence type="predicted"/>
<comment type="caution">
    <text evidence="8">The sequence shown here is derived from an EMBL/GenBank/DDBJ whole genome shotgun (WGS) entry which is preliminary data.</text>
</comment>
<dbReference type="GO" id="GO:0004190">
    <property type="term" value="F:aspartic-type endopeptidase activity"/>
    <property type="evidence" value="ECO:0007669"/>
    <property type="project" value="InterPro"/>
</dbReference>
<dbReference type="EMBL" id="JACEON010000013">
    <property type="protein sequence ID" value="MBA4612772.1"/>
    <property type="molecule type" value="Genomic_DNA"/>
</dbReference>
<keyword evidence="9" id="KW-1185">Reference proteome</keyword>
<comment type="subcellular location">
    <subcellularLocation>
        <location evidence="1">Cell membrane</location>
        <topology evidence="1">Multi-pass membrane protein</topology>
    </subcellularLocation>
</comment>
<gene>
    <name evidence="8" type="ORF">H1W37_13990</name>
</gene>
<dbReference type="PANTHER" id="PTHR36506:SF1">
    <property type="entry name" value="PREFLAGELLIN PEPTIDASE"/>
    <property type="match status" value="1"/>
</dbReference>
<keyword evidence="5 6" id="KW-0472">Membrane</keyword>
<reference evidence="8 9" key="1">
    <citation type="submission" date="2020-07" db="EMBL/GenBank/DDBJ databases">
        <authorList>
            <person name="Li M."/>
        </authorList>
    </citation>
    <scope>NUCLEOTIDE SEQUENCE [LARGE SCALE GENOMIC DNA]</scope>
    <source>
        <strain evidence="8 9">DSM 23284</strain>
    </source>
</reference>
<protein>
    <submittedName>
        <fullName evidence="8">Prepilin peptidase</fullName>
    </submittedName>
</protein>
<evidence type="ECO:0000256" key="1">
    <source>
        <dbReference type="ARBA" id="ARBA00004651"/>
    </source>
</evidence>
<evidence type="ECO:0000256" key="6">
    <source>
        <dbReference type="SAM" id="Phobius"/>
    </source>
</evidence>
<evidence type="ECO:0000256" key="3">
    <source>
        <dbReference type="ARBA" id="ARBA00022692"/>
    </source>
</evidence>
<keyword evidence="3 6" id="KW-0812">Transmembrane</keyword>
<dbReference type="Gene3D" id="1.20.120.1220">
    <property type="match status" value="1"/>
</dbReference>